<dbReference type="AlphaFoldDB" id="A0AAC8ZUU2"/>
<feature type="region of interest" description="Disordered" evidence="1">
    <location>
        <begin position="47"/>
        <end position="66"/>
    </location>
</feature>
<proteinExistence type="predicted"/>
<gene>
    <name evidence="3" type="ORF">AL072_15990</name>
</gene>
<feature type="transmembrane region" description="Helical" evidence="2">
    <location>
        <begin position="15"/>
        <end position="35"/>
    </location>
</feature>
<evidence type="ECO:0000256" key="2">
    <source>
        <dbReference type="SAM" id="Phobius"/>
    </source>
</evidence>
<keyword evidence="4" id="KW-1185">Reference proteome</keyword>
<evidence type="ECO:0000313" key="3">
    <source>
        <dbReference type="EMBL" id="ALG72562.1"/>
    </source>
</evidence>
<dbReference type="KEGG" id="ati:AL072_15990"/>
<feature type="transmembrane region" description="Helical" evidence="2">
    <location>
        <begin position="91"/>
        <end position="116"/>
    </location>
</feature>
<sequence>MTAEPHMLSRPLHGLSRLAGAMSGMAAGPLALPLARFSRRCSIMADAMTSSDPPRGSRPPEDERPSIRDTLHTAGIGAVWVWRVTTAPIRLVVWLAEAIVTLSMAAILIGIAAWMAGLVPDELLLRLAHPLMEKLAGLLSHALSDPPRSP</sequence>
<evidence type="ECO:0000256" key="1">
    <source>
        <dbReference type="SAM" id="MobiDB-lite"/>
    </source>
</evidence>
<accession>A0AAC8ZUU2</accession>
<dbReference type="Proteomes" id="UP000069935">
    <property type="component" value="Chromosome 2"/>
</dbReference>
<reference evidence="4" key="1">
    <citation type="submission" date="2015-08" db="EMBL/GenBank/DDBJ databases">
        <title>Complete Genome Sequence of Azospirillum thiophilum BV-S.</title>
        <authorList>
            <person name="Fomenkov A."/>
            <person name="Vincze T."/>
            <person name="Grabovich M."/>
            <person name="Dubinina G."/>
            <person name="Orlova M."/>
            <person name="Belousova E."/>
            <person name="Roberts R.J."/>
        </authorList>
    </citation>
    <scope>NUCLEOTIDE SEQUENCE [LARGE SCALE GENOMIC DNA]</scope>
    <source>
        <strain evidence="4">BV-S</strain>
    </source>
</reference>
<reference evidence="3 4" key="2">
    <citation type="journal article" date="2016" name="Genome Announc.">
        <title>Complete Genome Sequence of a Strain of Azospirillum thiophilum Isolated from a Sulfide Spring.</title>
        <authorList>
            <person name="Fomenkov A."/>
            <person name="Vincze T."/>
            <person name="Grabovich M."/>
            <person name="Anton B.P."/>
            <person name="Dubinina G."/>
            <person name="Orlova M."/>
            <person name="Belousova E."/>
            <person name="Roberts R.J."/>
        </authorList>
    </citation>
    <scope>NUCLEOTIDE SEQUENCE [LARGE SCALE GENOMIC DNA]</scope>
    <source>
        <strain evidence="3 4">BV-S</strain>
    </source>
</reference>
<keyword evidence="2" id="KW-0472">Membrane</keyword>
<protein>
    <submittedName>
        <fullName evidence="3">Uncharacterized protein</fullName>
    </submittedName>
</protein>
<organism evidence="3 4">
    <name type="scientific">Azospirillum thiophilum</name>
    <dbReference type="NCBI Taxonomy" id="528244"/>
    <lineage>
        <taxon>Bacteria</taxon>
        <taxon>Pseudomonadati</taxon>
        <taxon>Pseudomonadota</taxon>
        <taxon>Alphaproteobacteria</taxon>
        <taxon>Rhodospirillales</taxon>
        <taxon>Azospirillaceae</taxon>
        <taxon>Azospirillum</taxon>
    </lineage>
</organism>
<dbReference type="EMBL" id="CP012402">
    <property type="protein sequence ID" value="ALG72562.1"/>
    <property type="molecule type" value="Genomic_DNA"/>
</dbReference>
<keyword evidence="2" id="KW-1133">Transmembrane helix</keyword>
<name>A0AAC8ZUU2_9PROT</name>
<evidence type="ECO:0000313" key="4">
    <source>
        <dbReference type="Proteomes" id="UP000069935"/>
    </source>
</evidence>
<keyword evidence="2" id="KW-0812">Transmembrane</keyword>